<dbReference type="EMBL" id="OV696689">
    <property type="protein sequence ID" value="CAH1263576.1"/>
    <property type="molecule type" value="Genomic_DNA"/>
</dbReference>
<evidence type="ECO:0000313" key="4">
    <source>
        <dbReference type="Proteomes" id="UP000838412"/>
    </source>
</evidence>
<protein>
    <submittedName>
        <fullName evidence="3">PTTG1IP protein</fullName>
    </submittedName>
</protein>
<name>A0A8J9ZWU8_BRALA</name>
<dbReference type="InterPro" id="IPR052304">
    <property type="entry name" value="PTTG1IP"/>
</dbReference>
<feature type="transmembrane region" description="Helical" evidence="1">
    <location>
        <begin position="102"/>
        <end position="125"/>
    </location>
</feature>
<keyword evidence="1" id="KW-0812">Transmembrane</keyword>
<feature type="chain" id="PRO_5035440625" evidence="2">
    <location>
        <begin position="24"/>
        <end position="176"/>
    </location>
</feature>
<sequence length="176" mass="19076">MSKRSGCCYVLAVLLVLAILAVALILGLKSAKPTLASDSAQVTLANASTPTPSYSTITPPTTPSGECYFCYKDKSCRLYPASAVLPTAECPLDQVRWGATCAISFEVLVIAVSVVAGVLGLALLYCCCRCWRSIGCCCCGGGCHTWRDFQWARDNRANQMNPNNWRFWRGRGYDAL</sequence>
<accession>A0A8J9ZWU8</accession>
<dbReference type="PANTHER" id="PTHR15191:SF3">
    <property type="entry name" value="PITUITARY TUMOR-TRANSFORMING GENE PROTEIN-BINDING FACTOR"/>
    <property type="match status" value="1"/>
</dbReference>
<keyword evidence="4" id="KW-1185">Reference proteome</keyword>
<evidence type="ECO:0000256" key="1">
    <source>
        <dbReference type="SAM" id="Phobius"/>
    </source>
</evidence>
<gene>
    <name evidence="3" type="primary">PTTG1IP</name>
    <name evidence="3" type="ORF">BLAG_LOCUS18226</name>
</gene>
<evidence type="ECO:0000256" key="2">
    <source>
        <dbReference type="SAM" id="SignalP"/>
    </source>
</evidence>
<dbReference type="GO" id="GO:0005737">
    <property type="term" value="C:cytoplasm"/>
    <property type="evidence" value="ECO:0007669"/>
    <property type="project" value="TreeGrafter"/>
</dbReference>
<proteinExistence type="predicted"/>
<dbReference type="PANTHER" id="PTHR15191">
    <property type="entry name" value="PROTEIN CBG20567"/>
    <property type="match status" value="1"/>
</dbReference>
<dbReference type="AlphaFoldDB" id="A0A8J9ZWU8"/>
<dbReference type="Proteomes" id="UP000838412">
    <property type="component" value="Chromosome 4"/>
</dbReference>
<organism evidence="3 4">
    <name type="scientific">Branchiostoma lanceolatum</name>
    <name type="common">Common lancelet</name>
    <name type="synonym">Amphioxus lanceolatum</name>
    <dbReference type="NCBI Taxonomy" id="7740"/>
    <lineage>
        <taxon>Eukaryota</taxon>
        <taxon>Metazoa</taxon>
        <taxon>Chordata</taxon>
        <taxon>Cephalochordata</taxon>
        <taxon>Leptocardii</taxon>
        <taxon>Amphioxiformes</taxon>
        <taxon>Branchiostomatidae</taxon>
        <taxon>Branchiostoma</taxon>
    </lineage>
</organism>
<feature type="signal peptide" evidence="2">
    <location>
        <begin position="1"/>
        <end position="23"/>
    </location>
</feature>
<dbReference type="GO" id="GO:0006606">
    <property type="term" value="P:protein import into nucleus"/>
    <property type="evidence" value="ECO:0007669"/>
    <property type="project" value="TreeGrafter"/>
</dbReference>
<dbReference type="GO" id="GO:0005634">
    <property type="term" value="C:nucleus"/>
    <property type="evidence" value="ECO:0007669"/>
    <property type="project" value="TreeGrafter"/>
</dbReference>
<keyword evidence="1" id="KW-1133">Transmembrane helix</keyword>
<keyword evidence="2" id="KW-0732">Signal</keyword>
<evidence type="ECO:0000313" key="3">
    <source>
        <dbReference type="EMBL" id="CAH1263576.1"/>
    </source>
</evidence>
<dbReference type="OrthoDB" id="5829916at2759"/>
<reference evidence="3" key="1">
    <citation type="submission" date="2022-01" db="EMBL/GenBank/DDBJ databases">
        <authorList>
            <person name="Braso-Vives M."/>
        </authorList>
    </citation>
    <scope>NUCLEOTIDE SEQUENCE</scope>
</reference>
<keyword evidence="1" id="KW-0472">Membrane</keyword>